<accession>A0A420ZC74</accession>
<dbReference type="Gene3D" id="3.40.1440.10">
    <property type="entry name" value="GIY-YIG endonuclease"/>
    <property type="match status" value="1"/>
</dbReference>
<dbReference type="AlphaFoldDB" id="A0A420ZC74"/>
<dbReference type="InterPro" id="IPR050190">
    <property type="entry name" value="UPF0213_domain"/>
</dbReference>
<comment type="similarity">
    <text evidence="1">Belongs to the UPF0213 family.</text>
</comment>
<evidence type="ECO:0000313" key="3">
    <source>
        <dbReference type="EMBL" id="RLC36776.1"/>
    </source>
</evidence>
<dbReference type="PROSITE" id="PS50164">
    <property type="entry name" value="GIY_YIG"/>
    <property type="match status" value="1"/>
</dbReference>
<dbReference type="PANTHER" id="PTHR34477">
    <property type="entry name" value="UPF0213 PROTEIN YHBQ"/>
    <property type="match status" value="1"/>
</dbReference>
<dbReference type="EMBL" id="QMNG01000030">
    <property type="protein sequence ID" value="RLC36776.1"/>
    <property type="molecule type" value="Genomic_DNA"/>
</dbReference>
<evidence type="ECO:0000256" key="1">
    <source>
        <dbReference type="ARBA" id="ARBA00007435"/>
    </source>
</evidence>
<feature type="non-terminal residue" evidence="3">
    <location>
        <position position="55"/>
    </location>
</feature>
<evidence type="ECO:0000259" key="2">
    <source>
        <dbReference type="PROSITE" id="PS50164"/>
    </source>
</evidence>
<dbReference type="PANTHER" id="PTHR34477:SF5">
    <property type="entry name" value="BSL5627 PROTEIN"/>
    <property type="match status" value="1"/>
</dbReference>
<feature type="domain" description="GIY-YIG" evidence="2">
    <location>
        <begin position="1"/>
        <end position="55"/>
    </location>
</feature>
<protein>
    <submittedName>
        <fullName evidence="3">GIY-YIG nuclease family protein</fullName>
    </submittedName>
</protein>
<dbReference type="SUPFAM" id="SSF82771">
    <property type="entry name" value="GIY-YIG endonuclease"/>
    <property type="match status" value="1"/>
</dbReference>
<dbReference type="InterPro" id="IPR000305">
    <property type="entry name" value="GIY-YIG_endonuc"/>
</dbReference>
<comment type="caution">
    <text evidence="3">The sequence shown here is derived from an EMBL/GenBank/DDBJ whole genome shotgun (WGS) entry which is preliminary data.</text>
</comment>
<organism evidence="3 4">
    <name type="scientific">candidate division Kazan bacterium</name>
    <dbReference type="NCBI Taxonomy" id="2202143"/>
    <lineage>
        <taxon>Bacteria</taxon>
        <taxon>Bacteria division Kazan-3B-28</taxon>
    </lineage>
</organism>
<evidence type="ECO:0000313" key="4">
    <source>
        <dbReference type="Proteomes" id="UP000281261"/>
    </source>
</evidence>
<sequence length="55" mass="6574">MYYVYILKSEKDGKMYVGSTSNLKRRFYEHNSGKSPSTQNRQPLKLIFYEAYQSK</sequence>
<gene>
    <name evidence="3" type="ORF">DRH29_03855</name>
</gene>
<dbReference type="Pfam" id="PF01541">
    <property type="entry name" value="GIY-YIG"/>
    <property type="match status" value="1"/>
</dbReference>
<proteinExistence type="inferred from homology"/>
<name>A0A420ZC74_UNCK3</name>
<dbReference type="InterPro" id="IPR035901">
    <property type="entry name" value="GIY-YIG_endonuc_sf"/>
</dbReference>
<reference evidence="3 4" key="1">
    <citation type="submission" date="2018-06" db="EMBL/GenBank/DDBJ databases">
        <title>Extensive metabolic versatility and redundancy in microbially diverse, dynamic hydrothermal sediments.</title>
        <authorList>
            <person name="Dombrowski N."/>
            <person name="Teske A."/>
            <person name="Baker B.J."/>
        </authorList>
    </citation>
    <scope>NUCLEOTIDE SEQUENCE [LARGE SCALE GENOMIC DNA]</scope>
    <source>
        <strain evidence="3">B79_G16</strain>
    </source>
</reference>
<dbReference type="Proteomes" id="UP000281261">
    <property type="component" value="Unassembled WGS sequence"/>
</dbReference>